<sequence length="194" mass="21423">MKGVMRVGEKGKLSPRYIGPYKVIRRIGQVAYELQLPQGLSTVHSVFHVSMLRKCDGDPSLITHTEDVLVTRDLTYEDVPLAILDQQALSQPLSRSVKGFTDRESLRGLALDLPLSGSSNLITGMYHERHHGPSSALLSRTQPQTIMKLTSVERQGDLCQLASLGVHLVESPDERVIVQNAAESSLVVEVKEKQ</sequence>
<dbReference type="AlphaFoldDB" id="A0AAF0UXQ6"/>
<dbReference type="PANTHER" id="PTHR46148">
    <property type="entry name" value="CHROMO DOMAIN-CONTAINING PROTEIN"/>
    <property type="match status" value="1"/>
</dbReference>
<dbReference type="Proteomes" id="UP001234989">
    <property type="component" value="Chromosome 11"/>
</dbReference>
<dbReference type="Pfam" id="PF24626">
    <property type="entry name" value="SH3_Tf2-1"/>
    <property type="match status" value="1"/>
</dbReference>
<proteinExistence type="predicted"/>
<evidence type="ECO:0000313" key="3">
    <source>
        <dbReference type="Proteomes" id="UP001234989"/>
    </source>
</evidence>
<dbReference type="EMBL" id="CP133622">
    <property type="protein sequence ID" value="WMV54652.1"/>
    <property type="molecule type" value="Genomic_DNA"/>
</dbReference>
<protein>
    <recommendedName>
        <fullName evidence="1">Tf2-1-like SH3-like domain-containing protein</fullName>
    </recommendedName>
</protein>
<reference evidence="2" key="1">
    <citation type="submission" date="2023-08" db="EMBL/GenBank/DDBJ databases">
        <title>A de novo genome assembly of Solanum verrucosum Schlechtendal, a Mexican diploid species geographically isolated from the other diploid A-genome species in potato relatives.</title>
        <authorList>
            <person name="Hosaka K."/>
        </authorList>
    </citation>
    <scope>NUCLEOTIDE SEQUENCE</scope>
    <source>
        <tissue evidence="2">Young leaves</tissue>
    </source>
</reference>
<keyword evidence="3" id="KW-1185">Reference proteome</keyword>
<gene>
    <name evidence="2" type="ORF">MTR67_048037</name>
</gene>
<organism evidence="2 3">
    <name type="scientific">Solanum verrucosum</name>
    <dbReference type="NCBI Taxonomy" id="315347"/>
    <lineage>
        <taxon>Eukaryota</taxon>
        <taxon>Viridiplantae</taxon>
        <taxon>Streptophyta</taxon>
        <taxon>Embryophyta</taxon>
        <taxon>Tracheophyta</taxon>
        <taxon>Spermatophyta</taxon>
        <taxon>Magnoliopsida</taxon>
        <taxon>eudicotyledons</taxon>
        <taxon>Gunneridae</taxon>
        <taxon>Pentapetalae</taxon>
        <taxon>asterids</taxon>
        <taxon>lamiids</taxon>
        <taxon>Solanales</taxon>
        <taxon>Solanaceae</taxon>
        <taxon>Solanoideae</taxon>
        <taxon>Solaneae</taxon>
        <taxon>Solanum</taxon>
    </lineage>
</organism>
<evidence type="ECO:0000313" key="2">
    <source>
        <dbReference type="EMBL" id="WMV54652.1"/>
    </source>
</evidence>
<dbReference type="InterPro" id="IPR056924">
    <property type="entry name" value="SH3_Tf2-1"/>
</dbReference>
<evidence type="ECO:0000259" key="1">
    <source>
        <dbReference type="Pfam" id="PF24626"/>
    </source>
</evidence>
<name>A0AAF0UXQ6_SOLVR</name>
<dbReference type="PANTHER" id="PTHR46148:SF58">
    <property type="entry name" value="RETROTRANSPOSON PROTEIN"/>
    <property type="match status" value="1"/>
</dbReference>
<accession>A0AAF0UXQ6</accession>
<feature type="domain" description="Tf2-1-like SH3-like" evidence="1">
    <location>
        <begin position="6"/>
        <end position="55"/>
    </location>
</feature>